<name>A0A3B0RJ32_9ZZZZ</name>
<evidence type="ECO:0000256" key="6">
    <source>
        <dbReference type="ARBA" id="ARBA00022989"/>
    </source>
</evidence>
<protein>
    <recommendedName>
        <fullName evidence="9">Major facilitator superfamily (MFS) profile domain-containing protein</fullName>
    </recommendedName>
</protein>
<feature type="transmembrane region" description="Helical" evidence="8">
    <location>
        <begin position="105"/>
        <end position="127"/>
    </location>
</feature>
<evidence type="ECO:0000313" key="10">
    <source>
        <dbReference type="EMBL" id="VAV93120.1"/>
    </source>
</evidence>
<dbReference type="Pfam" id="PF12832">
    <property type="entry name" value="MFS_1_like"/>
    <property type="match status" value="1"/>
</dbReference>
<dbReference type="SUPFAM" id="SSF103473">
    <property type="entry name" value="MFS general substrate transporter"/>
    <property type="match status" value="1"/>
</dbReference>
<evidence type="ECO:0000256" key="7">
    <source>
        <dbReference type="ARBA" id="ARBA00023136"/>
    </source>
</evidence>
<dbReference type="PANTHER" id="PTHR23522">
    <property type="entry name" value="BLL5896 PROTEIN"/>
    <property type="match status" value="1"/>
</dbReference>
<feature type="transmembrane region" description="Helical" evidence="8">
    <location>
        <begin position="254"/>
        <end position="274"/>
    </location>
</feature>
<dbReference type="InterPro" id="IPR036259">
    <property type="entry name" value="MFS_trans_sf"/>
</dbReference>
<feature type="transmembrane region" description="Helical" evidence="8">
    <location>
        <begin position="307"/>
        <end position="328"/>
    </location>
</feature>
<keyword evidence="2" id="KW-0813">Transport</keyword>
<dbReference type="NCBIfam" id="NF037955">
    <property type="entry name" value="mfs"/>
    <property type="match status" value="1"/>
</dbReference>
<dbReference type="Gene3D" id="1.20.1250.20">
    <property type="entry name" value="MFS general substrate transporter like domains"/>
    <property type="match status" value="2"/>
</dbReference>
<dbReference type="AlphaFoldDB" id="A0A3B0RJ32"/>
<dbReference type="InterPro" id="IPR026032">
    <property type="entry name" value="HcaT-like"/>
</dbReference>
<feature type="transmembrane region" description="Helical" evidence="8">
    <location>
        <begin position="139"/>
        <end position="156"/>
    </location>
</feature>
<keyword evidence="3" id="KW-1003">Cell membrane</keyword>
<evidence type="ECO:0000256" key="1">
    <source>
        <dbReference type="ARBA" id="ARBA00004429"/>
    </source>
</evidence>
<organism evidence="10">
    <name type="scientific">hydrothermal vent metagenome</name>
    <dbReference type="NCBI Taxonomy" id="652676"/>
    <lineage>
        <taxon>unclassified sequences</taxon>
        <taxon>metagenomes</taxon>
        <taxon>ecological metagenomes</taxon>
    </lineage>
</organism>
<accession>A0A3B0RJ32</accession>
<feature type="transmembrane region" description="Helical" evidence="8">
    <location>
        <begin position="168"/>
        <end position="186"/>
    </location>
</feature>
<dbReference type="EMBL" id="UOED01000080">
    <property type="protein sequence ID" value="VAV93120.1"/>
    <property type="molecule type" value="Genomic_DNA"/>
</dbReference>
<dbReference type="InterPro" id="IPR020846">
    <property type="entry name" value="MFS_dom"/>
</dbReference>
<reference evidence="10" key="1">
    <citation type="submission" date="2018-06" db="EMBL/GenBank/DDBJ databases">
        <authorList>
            <person name="Zhirakovskaya E."/>
        </authorList>
    </citation>
    <scope>NUCLEOTIDE SEQUENCE</scope>
</reference>
<dbReference type="GO" id="GO:0015528">
    <property type="term" value="F:lactose:proton symporter activity"/>
    <property type="evidence" value="ECO:0007669"/>
    <property type="project" value="TreeGrafter"/>
</dbReference>
<dbReference type="PIRSF" id="PIRSF004925">
    <property type="entry name" value="HcaT"/>
    <property type="match status" value="1"/>
</dbReference>
<evidence type="ECO:0000256" key="8">
    <source>
        <dbReference type="SAM" id="Phobius"/>
    </source>
</evidence>
<evidence type="ECO:0000256" key="5">
    <source>
        <dbReference type="ARBA" id="ARBA00022692"/>
    </source>
</evidence>
<proteinExistence type="predicted"/>
<evidence type="ECO:0000259" key="9">
    <source>
        <dbReference type="PROSITE" id="PS50850"/>
    </source>
</evidence>
<feature type="transmembrane region" description="Helical" evidence="8">
    <location>
        <begin position="281"/>
        <end position="301"/>
    </location>
</feature>
<dbReference type="PANTHER" id="PTHR23522:SF10">
    <property type="entry name" value="3-PHENYLPROPIONIC ACID TRANSPORTER-RELATED"/>
    <property type="match status" value="1"/>
</dbReference>
<dbReference type="GO" id="GO:0005886">
    <property type="term" value="C:plasma membrane"/>
    <property type="evidence" value="ECO:0007669"/>
    <property type="project" value="UniProtKB-SubCell"/>
</dbReference>
<dbReference type="PROSITE" id="PS50850">
    <property type="entry name" value="MFS"/>
    <property type="match status" value="1"/>
</dbReference>
<keyword evidence="6 8" id="KW-1133">Transmembrane helix</keyword>
<gene>
    <name evidence="10" type="ORF">MNBD_ALPHA02-1243</name>
</gene>
<feature type="transmembrane region" description="Helical" evidence="8">
    <location>
        <begin position="20"/>
        <end position="38"/>
    </location>
</feature>
<feature type="domain" description="Major facilitator superfamily (MFS) profile" evidence="9">
    <location>
        <begin position="211"/>
        <end position="397"/>
    </location>
</feature>
<keyword evidence="4" id="KW-0997">Cell inner membrane</keyword>
<feature type="transmembrane region" description="Helical" evidence="8">
    <location>
        <begin position="340"/>
        <end position="361"/>
    </location>
</feature>
<feature type="transmembrane region" description="Helical" evidence="8">
    <location>
        <begin position="217"/>
        <end position="242"/>
    </location>
</feature>
<feature type="transmembrane region" description="Helical" evidence="8">
    <location>
        <begin position="367"/>
        <end position="386"/>
    </location>
</feature>
<keyword evidence="7 8" id="KW-0472">Membrane</keyword>
<evidence type="ECO:0000256" key="3">
    <source>
        <dbReference type="ARBA" id="ARBA00022475"/>
    </source>
</evidence>
<feature type="transmembrane region" description="Helical" evidence="8">
    <location>
        <begin position="81"/>
        <end position="99"/>
    </location>
</feature>
<dbReference type="InterPro" id="IPR024989">
    <property type="entry name" value="MFS_assoc_dom"/>
</dbReference>
<comment type="subcellular location">
    <subcellularLocation>
        <location evidence="1">Cell inner membrane</location>
        <topology evidence="1">Multi-pass membrane protein</topology>
    </subcellularLocation>
</comment>
<dbReference type="GO" id="GO:0030395">
    <property type="term" value="F:lactose binding"/>
    <property type="evidence" value="ECO:0007669"/>
    <property type="project" value="TreeGrafter"/>
</dbReference>
<evidence type="ECO:0000256" key="4">
    <source>
        <dbReference type="ARBA" id="ARBA00022519"/>
    </source>
</evidence>
<keyword evidence="5 8" id="KW-0812">Transmembrane</keyword>
<sequence length="397" mass="44470">MPATEKISGFRQPVAYKIAGVYSGMFIYIGIAMPFWALWLAKVGMSPGEIGFLIGFPSLLKALSSPFIAQICDKLGMVRRPMMVLLALSVLFFSGYFFFISFSLFVLVTVLFSIVYYALTPLIESYAVRACDKYNLQYGRLRAVGSIVFVISSVLFGKYLDHFGYGNFLYFCIGSMVITFFAVFLLPREGGRPQTRNNIPADGKNAPLKFLLTNRRFVMFLVVLSLIQMSHGFIYVMGSYHWAKQGIDNETIGALWSIGVVTEILIFIFAGRFITRFRPMYVLAVIAVFGVVRWSVLAVSISLPLLFFVQTFHGLTYGASHLVAMYFLSSRVPDKYFMTAQSLYSSVPMGLSIGVVMILSGPLYDMFAGRAYFIMAALSLMVLFIAKTVRRVENTPL</sequence>
<feature type="transmembrane region" description="Helical" evidence="8">
    <location>
        <begin position="50"/>
        <end position="69"/>
    </location>
</feature>
<evidence type="ECO:0000256" key="2">
    <source>
        <dbReference type="ARBA" id="ARBA00022448"/>
    </source>
</evidence>